<gene>
    <name evidence="1" type="ORF">M573_102067</name>
</gene>
<evidence type="ECO:0000313" key="1">
    <source>
        <dbReference type="EMBL" id="KJJ87953.1"/>
    </source>
</evidence>
<protein>
    <submittedName>
        <fullName evidence="1">ATP-binding protein</fullName>
    </submittedName>
</protein>
<dbReference type="AlphaFoldDB" id="A0AAP0VN16"/>
<dbReference type="Proteomes" id="UP000032541">
    <property type="component" value="Unassembled WGS sequence"/>
</dbReference>
<keyword evidence="1" id="KW-0067">ATP-binding</keyword>
<proteinExistence type="predicted"/>
<sequence length="290" mass="32971">MPQENNIVFTTLDKTKWLELIVNSYQKYNAAGNNVSVYISFSDSISVKGLTPMHLVTLACLIQFLSDQGWKAFLSHNNNQAVDDYIYNDLRFSEYWSGQKNHVDANQSTHVFNLWRIKDQEKDLYANNVEAYFKKTYFKNKDLSVIHLSLTEAFYNVFDHASANDNAFSLIMYDEDKHILHAAIADFGIGIVQSVKNYIPSISCDKEALLKAAEYNFTVKSTDRNKGKGLDSILSCADIGGLCSGKALLVDIKGEKNVYDINFNFPGTLIYFEVDLSQMEDEEVLDSFEF</sequence>
<name>A0AAP0VN16_PREIN</name>
<dbReference type="GO" id="GO:0005524">
    <property type="term" value="F:ATP binding"/>
    <property type="evidence" value="ECO:0007669"/>
    <property type="project" value="UniProtKB-KW"/>
</dbReference>
<dbReference type="EMBL" id="ATMK01000002">
    <property type="protein sequence ID" value="KJJ87953.1"/>
    <property type="molecule type" value="Genomic_DNA"/>
</dbReference>
<evidence type="ECO:0000313" key="2">
    <source>
        <dbReference type="Proteomes" id="UP000032541"/>
    </source>
</evidence>
<keyword evidence="1" id="KW-0547">Nucleotide-binding</keyword>
<dbReference type="RefSeq" id="WP_045166691.1">
    <property type="nucleotide sequence ID" value="NZ_ATMK01000002.1"/>
</dbReference>
<comment type="caution">
    <text evidence="1">The sequence shown here is derived from an EMBL/GenBank/DDBJ whole genome shotgun (WGS) entry which is preliminary data.</text>
</comment>
<reference evidence="1 2" key="1">
    <citation type="journal article" date="2015" name="BMC Genomics">
        <title>Comparative genome analysis of Prevotella intermedia strain isolated from infected root canal reveals features related to pathogenicity and adaptation.</title>
        <authorList>
            <person name="Ruan Y."/>
            <person name="Shen L."/>
            <person name="Zou Y."/>
            <person name="Qi Z."/>
            <person name="Yin J."/>
            <person name="Jiang J."/>
            <person name="Guo L."/>
            <person name="He L."/>
            <person name="Chen Z."/>
            <person name="Tang Z."/>
            <person name="Qin S."/>
        </authorList>
    </citation>
    <scope>NUCLEOTIDE SEQUENCE [LARGE SCALE GENOMIC DNA]</scope>
    <source>
        <strain evidence="1 2">ZT</strain>
    </source>
</reference>
<organism evidence="1 2">
    <name type="scientific">Prevotella intermedia ZT</name>
    <dbReference type="NCBI Taxonomy" id="1347790"/>
    <lineage>
        <taxon>Bacteria</taxon>
        <taxon>Pseudomonadati</taxon>
        <taxon>Bacteroidota</taxon>
        <taxon>Bacteroidia</taxon>
        <taxon>Bacteroidales</taxon>
        <taxon>Prevotellaceae</taxon>
        <taxon>Prevotella</taxon>
    </lineage>
</organism>
<accession>A0AAP0VN16</accession>